<reference evidence="2" key="2">
    <citation type="submission" date="2020-11" db="EMBL/GenBank/DDBJ databases">
        <authorList>
            <consortium name="DOE Joint Genome Institute"/>
            <person name="Kuo A."/>
            <person name="Miyauchi S."/>
            <person name="Kiss E."/>
            <person name="Drula E."/>
            <person name="Kohler A."/>
            <person name="Sanchez-Garcia M."/>
            <person name="Andreopoulos B."/>
            <person name="Barry K.W."/>
            <person name="Bonito G."/>
            <person name="Buee M."/>
            <person name="Carver A."/>
            <person name="Chen C."/>
            <person name="Cichocki N."/>
            <person name="Clum A."/>
            <person name="Culley D."/>
            <person name="Crous P.W."/>
            <person name="Fauchery L."/>
            <person name="Girlanda M."/>
            <person name="Hayes R."/>
            <person name="Keri Z."/>
            <person name="Labutti K."/>
            <person name="Lipzen A."/>
            <person name="Lombard V."/>
            <person name="Magnuson J."/>
            <person name="Maillard F."/>
            <person name="Morin E."/>
            <person name="Murat C."/>
            <person name="Nolan M."/>
            <person name="Ohm R."/>
            <person name="Pangilinan J."/>
            <person name="Pereira M."/>
            <person name="Perotto S."/>
            <person name="Peter M."/>
            <person name="Riley R."/>
            <person name="Sitrit Y."/>
            <person name="Stielow B."/>
            <person name="Szollosi G."/>
            <person name="Zifcakova L."/>
            <person name="Stursova M."/>
            <person name="Spatafora J.W."/>
            <person name="Tedersoo L."/>
            <person name="Vaario L.-M."/>
            <person name="Yamada A."/>
            <person name="Yan M."/>
            <person name="Wang P."/>
            <person name="Xu J."/>
            <person name="Bruns T."/>
            <person name="Baldrian P."/>
            <person name="Vilgalys R."/>
            <person name="Henrissat B."/>
            <person name="Grigoriev I.V."/>
            <person name="Hibbett D."/>
            <person name="Nagy L.G."/>
            <person name="Martin F.M."/>
        </authorList>
    </citation>
    <scope>NUCLEOTIDE SEQUENCE</scope>
    <source>
        <strain evidence="2">UH-Tt-Lm1</strain>
    </source>
</reference>
<keyword evidence="1" id="KW-0812">Transmembrane</keyword>
<organism evidence="2 3">
    <name type="scientific">Thelephora terrestris</name>
    <dbReference type="NCBI Taxonomy" id="56493"/>
    <lineage>
        <taxon>Eukaryota</taxon>
        <taxon>Fungi</taxon>
        <taxon>Dikarya</taxon>
        <taxon>Basidiomycota</taxon>
        <taxon>Agaricomycotina</taxon>
        <taxon>Agaricomycetes</taxon>
        <taxon>Thelephorales</taxon>
        <taxon>Thelephoraceae</taxon>
        <taxon>Thelephora</taxon>
    </lineage>
</organism>
<protein>
    <submittedName>
        <fullName evidence="2">Uncharacterized protein</fullName>
    </submittedName>
</protein>
<evidence type="ECO:0000313" key="2">
    <source>
        <dbReference type="EMBL" id="KAF9785393.1"/>
    </source>
</evidence>
<dbReference type="OrthoDB" id="6359816at2759"/>
<accession>A0A9P6HGG0</accession>
<sequence length="406" mass="44231">MHGRCLSEEQGDVCLALFFGCLAVVFFVEAVSNDVEEWHADSFDERLIRSPRNVPIITQLELSEGVDHHRVFRIGVCHIFFDGGFCRHVERVKAFSAMFRDQGLDSRRANPGDRVKIGIPDGKRCQVFFLQAGGHPLEGGIAGRVQVNGEGESRHFCRGNGKAVALRLVLSRPTVIDCKDPPVTLGSHQGLNRSLVGSRSAGRAQHLDSIQFAPLKSQGANACVQYLREPTTPDKPPPCSPKTINSIATRLEIKALRDIAFDDIRSKVTSEDVTIELFLGFASRALPFIPQNLSDLAGGKNKLISLLLMLGGDFNESTTATLTELVKGMKGGKAAYRAGVTQFPAVISAQTECVRRSARFRTLDSWGTEMNATLSSKVSGSATVATPETLKLWGVRGDLEPVETNK</sequence>
<reference evidence="2" key="1">
    <citation type="journal article" date="2020" name="Nat. Commun.">
        <title>Large-scale genome sequencing of mycorrhizal fungi provides insights into the early evolution of symbiotic traits.</title>
        <authorList>
            <person name="Miyauchi S."/>
            <person name="Kiss E."/>
            <person name="Kuo A."/>
            <person name="Drula E."/>
            <person name="Kohler A."/>
            <person name="Sanchez-Garcia M."/>
            <person name="Morin E."/>
            <person name="Andreopoulos B."/>
            <person name="Barry K.W."/>
            <person name="Bonito G."/>
            <person name="Buee M."/>
            <person name="Carver A."/>
            <person name="Chen C."/>
            <person name="Cichocki N."/>
            <person name="Clum A."/>
            <person name="Culley D."/>
            <person name="Crous P.W."/>
            <person name="Fauchery L."/>
            <person name="Girlanda M."/>
            <person name="Hayes R.D."/>
            <person name="Keri Z."/>
            <person name="LaButti K."/>
            <person name="Lipzen A."/>
            <person name="Lombard V."/>
            <person name="Magnuson J."/>
            <person name="Maillard F."/>
            <person name="Murat C."/>
            <person name="Nolan M."/>
            <person name="Ohm R.A."/>
            <person name="Pangilinan J."/>
            <person name="Pereira M.F."/>
            <person name="Perotto S."/>
            <person name="Peter M."/>
            <person name="Pfister S."/>
            <person name="Riley R."/>
            <person name="Sitrit Y."/>
            <person name="Stielow J.B."/>
            <person name="Szollosi G."/>
            <person name="Zifcakova L."/>
            <person name="Stursova M."/>
            <person name="Spatafora J.W."/>
            <person name="Tedersoo L."/>
            <person name="Vaario L.M."/>
            <person name="Yamada A."/>
            <person name="Yan M."/>
            <person name="Wang P."/>
            <person name="Xu J."/>
            <person name="Bruns T."/>
            <person name="Baldrian P."/>
            <person name="Vilgalys R."/>
            <person name="Dunand C."/>
            <person name="Henrissat B."/>
            <person name="Grigoriev I.V."/>
            <person name="Hibbett D."/>
            <person name="Nagy L.G."/>
            <person name="Martin F.M."/>
        </authorList>
    </citation>
    <scope>NUCLEOTIDE SEQUENCE</scope>
    <source>
        <strain evidence="2">UH-Tt-Lm1</strain>
    </source>
</reference>
<name>A0A9P6HGG0_9AGAM</name>
<keyword evidence="1" id="KW-1133">Transmembrane helix</keyword>
<dbReference type="Proteomes" id="UP000736335">
    <property type="component" value="Unassembled WGS sequence"/>
</dbReference>
<keyword evidence="3" id="KW-1185">Reference proteome</keyword>
<gene>
    <name evidence="2" type="ORF">BJ322DRAFT_1218967</name>
</gene>
<comment type="caution">
    <text evidence="2">The sequence shown here is derived from an EMBL/GenBank/DDBJ whole genome shotgun (WGS) entry which is preliminary data.</text>
</comment>
<proteinExistence type="predicted"/>
<keyword evidence="1" id="KW-0472">Membrane</keyword>
<dbReference type="EMBL" id="WIUZ02000007">
    <property type="protein sequence ID" value="KAF9785393.1"/>
    <property type="molecule type" value="Genomic_DNA"/>
</dbReference>
<evidence type="ECO:0000313" key="3">
    <source>
        <dbReference type="Proteomes" id="UP000736335"/>
    </source>
</evidence>
<feature type="transmembrane region" description="Helical" evidence="1">
    <location>
        <begin position="12"/>
        <end position="31"/>
    </location>
</feature>
<dbReference type="AlphaFoldDB" id="A0A9P6HGG0"/>
<evidence type="ECO:0000256" key="1">
    <source>
        <dbReference type="SAM" id="Phobius"/>
    </source>
</evidence>